<dbReference type="Gene3D" id="3.40.1160.10">
    <property type="entry name" value="Acetylglutamate kinase-like"/>
    <property type="match status" value="1"/>
</dbReference>
<reference evidence="11 12" key="1">
    <citation type="submission" date="2019-10" db="EMBL/GenBank/DDBJ databases">
        <title>Genome sequence of Phaeocystidibacter marisrubri JCM30614 (type strain).</title>
        <authorList>
            <person name="Bowman J.P."/>
        </authorList>
    </citation>
    <scope>NUCLEOTIDE SEQUENCE [LARGE SCALE GENOMIC DNA]</scope>
    <source>
        <strain evidence="11 12">JCM 30614</strain>
    </source>
</reference>
<dbReference type="PANTHER" id="PTHR23342">
    <property type="entry name" value="N-ACETYLGLUTAMATE SYNTHASE"/>
    <property type="match status" value="1"/>
</dbReference>
<evidence type="ECO:0000313" key="12">
    <source>
        <dbReference type="Proteomes" id="UP000484164"/>
    </source>
</evidence>
<dbReference type="GO" id="GO:0003991">
    <property type="term" value="F:acetylglutamate kinase activity"/>
    <property type="evidence" value="ECO:0007669"/>
    <property type="project" value="UniProtKB-UniRule"/>
</dbReference>
<evidence type="ECO:0000256" key="2">
    <source>
        <dbReference type="ARBA" id="ARBA00022571"/>
    </source>
</evidence>
<dbReference type="PIRSF" id="PIRSF000728">
    <property type="entry name" value="NAGK"/>
    <property type="match status" value="1"/>
</dbReference>
<evidence type="ECO:0000256" key="7">
    <source>
        <dbReference type="ARBA" id="ARBA00022840"/>
    </source>
</evidence>
<keyword evidence="2 9" id="KW-0055">Arginine biosynthesis</keyword>
<keyword evidence="12" id="KW-1185">Reference proteome</keyword>
<feature type="binding site" evidence="9">
    <location>
        <begin position="41"/>
        <end position="42"/>
    </location>
    <ligand>
        <name>substrate</name>
    </ligand>
</feature>
<dbReference type="RefSeq" id="WP_151692784.1">
    <property type="nucleotide sequence ID" value="NZ_BMGX01000002.1"/>
</dbReference>
<comment type="function">
    <text evidence="9">Catalyzes the ATP-dependent phosphorylation of N-acetyl-L-glutamate.</text>
</comment>
<dbReference type="InterPro" id="IPR036393">
    <property type="entry name" value="AceGlu_kinase-like_sf"/>
</dbReference>
<dbReference type="InterPro" id="IPR004662">
    <property type="entry name" value="AcgluKinase_fam"/>
</dbReference>
<keyword evidence="6 9" id="KW-0418">Kinase</keyword>
<evidence type="ECO:0000259" key="10">
    <source>
        <dbReference type="Pfam" id="PF00696"/>
    </source>
</evidence>
<protein>
    <recommendedName>
        <fullName evidence="9">Acetylglutamate kinase</fullName>
        <ecNumber evidence="9">2.7.2.8</ecNumber>
    </recommendedName>
    <alternativeName>
        <fullName evidence="9">N-acetyl-L-glutamate 5-phosphotransferase</fullName>
    </alternativeName>
    <alternativeName>
        <fullName evidence="9">NAG kinase</fullName>
        <shortName evidence="9">NAGK</shortName>
    </alternativeName>
</protein>
<comment type="subcellular location">
    <subcellularLocation>
        <location evidence="9">Cytoplasm</location>
    </subcellularLocation>
</comment>
<feature type="site" description="Transition state stabilizer" evidence="9">
    <location>
        <position position="9"/>
    </location>
</feature>
<accession>A0A6L3ZJA6</accession>
<proteinExistence type="inferred from homology"/>
<dbReference type="UniPathway" id="UPA00068">
    <property type="reaction ID" value="UER00107"/>
</dbReference>
<feature type="domain" description="Aspartate/glutamate/uridylate kinase" evidence="10">
    <location>
        <begin position="4"/>
        <end position="240"/>
    </location>
</feature>
<evidence type="ECO:0000256" key="1">
    <source>
        <dbReference type="ARBA" id="ARBA00004828"/>
    </source>
</evidence>
<feature type="site" description="Transition state stabilizer" evidence="9">
    <location>
        <position position="224"/>
    </location>
</feature>
<evidence type="ECO:0000256" key="8">
    <source>
        <dbReference type="ARBA" id="ARBA00048141"/>
    </source>
</evidence>
<dbReference type="HAMAP" id="MF_00082">
    <property type="entry name" value="ArgB"/>
    <property type="match status" value="1"/>
</dbReference>
<dbReference type="OrthoDB" id="9803155at2"/>
<keyword evidence="7 9" id="KW-0067">ATP-binding</keyword>
<feature type="binding site" evidence="9">
    <location>
        <position position="158"/>
    </location>
    <ligand>
        <name>substrate</name>
    </ligand>
</feature>
<comment type="caution">
    <text evidence="11">The sequence shown here is derived from an EMBL/GenBank/DDBJ whole genome shotgun (WGS) entry which is preliminary data.</text>
</comment>
<evidence type="ECO:0000256" key="4">
    <source>
        <dbReference type="ARBA" id="ARBA00022679"/>
    </source>
</evidence>
<dbReference type="SUPFAM" id="SSF53633">
    <property type="entry name" value="Carbamate kinase-like"/>
    <property type="match status" value="1"/>
</dbReference>
<organism evidence="11 12">
    <name type="scientific">Phaeocystidibacter marisrubri</name>
    <dbReference type="NCBI Taxonomy" id="1577780"/>
    <lineage>
        <taxon>Bacteria</taxon>
        <taxon>Pseudomonadati</taxon>
        <taxon>Bacteroidota</taxon>
        <taxon>Flavobacteriia</taxon>
        <taxon>Flavobacteriales</taxon>
        <taxon>Phaeocystidibacteraceae</taxon>
        <taxon>Phaeocystidibacter</taxon>
    </lineage>
</organism>
<keyword evidence="9" id="KW-0963">Cytoplasm</keyword>
<name>A0A6L3ZJA6_9FLAO</name>
<dbReference type="Proteomes" id="UP000484164">
    <property type="component" value="Unassembled WGS sequence"/>
</dbReference>
<keyword evidence="3 9" id="KW-0028">Amino-acid biosynthesis</keyword>
<keyword evidence="5 9" id="KW-0547">Nucleotide-binding</keyword>
<dbReference type="InterPro" id="IPR001048">
    <property type="entry name" value="Asp/Glu/Uridylate_kinase"/>
</dbReference>
<dbReference type="GO" id="GO:0005524">
    <property type="term" value="F:ATP binding"/>
    <property type="evidence" value="ECO:0007669"/>
    <property type="project" value="UniProtKB-UniRule"/>
</dbReference>
<dbReference type="CDD" id="cd04238">
    <property type="entry name" value="AAK_NAGK-like"/>
    <property type="match status" value="1"/>
</dbReference>
<dbReference type="PANTHER" id="PTHR23342:SF0">
    <property type="entry name" value="N-ACETYLGLUTAMATE SYNTHASE, MITOCHONDRIAL"/>
    <property type="match status" value="1"/>
</dbReference>
<comment type="pathway">
    <text evidence="1 9">Amino-acid biosynthesis; L-arginine biosynthesis; N(2)-acetyl-L-ornithine from L-glutamate: step 2/4.</text>
</comment>
<dbReference type="EC" id="2.7.2.8" evidence="9"/>
<evidence type="ECO:0000256" key="3">
    <source>
        <dbReference type="ARBA" id="ARBA00022605"/>
    </source>
</evidence>
<evidence type="ECO:0000256" key="9">
    <source>
        <dbReference type="HAMAP-Rule" id="MF_00082"/>
    </source>
</evidence>
<dbReference type="NCBIfam" id="TIGR00761">
    <property type="entry name" value="argB"/>
    <property type="match status" value="1"/>
</dbReference>
<dbReference type="Pfam" id="PF00696">
    <property type="entry name" value="AA_kinase"/>
    <property type="match status" value="1"/>
</dbReference>
<comment type="similarity">
    <text evidence="9">Belongs to the acetylglutamate kinase family. ArgB subfamily.</text>
</comment>
<evidence type="ECO:0000256" key="5">
    <source>
        <dbReference type="ARBA" id="ARBA00022741"/>
    </source>
</evidence>
<evidence type="ECO:0000313" key="11">
    <source>
        <dbReference type="EMBL" id="KAB2818096.1"/>
    </source>
</evidence>
<feature type="binding site" evidence="9">
    <location>
        <position position="63"/>
    </location>
    <ligand>
        <name>substrate</name>
    </ligand>
</feature>
<gene>
    <name evidence="9 11" type="primary">argB</name>
    <name evidence="11" type="ORF">F8C82_06755</name>
</gene>
<dbReference type="EMBL" id="WBVQ01000001">
    <property type="protein sequence ID" value="KAB2818096.1"/>
    <property type="molecule type" value="Genomic_DNA"/>
</dbReference>
<sequence length="259" mass="28097">MKDKLIVGKIGGNVIDNPDLLNTVLDYFANLPHQKVLVHGGGILATQLAEVLNIPQQMHEGRRITSAKTLEVAQMVYAGKINTDLVAKLHSRGLVVQGVNGADGAYIQSEKRSVKPIDFGFVGDIVKVDGERLARTLSSGIVPVFSAITADLEGQLYNTNGDTQASEIAMALSDFYEVELRYCFDKPGVLRDVLDPSSVLKTLSITEYTELKDKGAIYQGMIPKLDTGFRALNNGVQTVILGGTEVFNPIQTIHTELVL</sequence>
<evidence type="ECO:0000256" key="6">
    <source>
        <dbReference type="ARBA" id="ARBA00022777"/>
    </source>
</evidence>
<keyword evidence="4 9" id="KW-0808">Transferase</keyword>
<dbReference type="GO" id="GO:0042450">
    <property type="term" value="P:L-arginine biosynthetic process via ornithine"/>
    <property type="evidence" value="ECO:0007669"/>
    <property type="project" value="UniProtKB-UniRule"/>
</dbReference>
<dbReference type="AlphaFoldDB" id="A0A6L3ZJA6"/>
<dbReference type="GO" id="GO:0005737">
    <property type="term" value="C:cytoplasm"/>
    <property type="evidence" value="ECO:0007669"/>
    <property type="project" value="UniProtKB-SubCell"/>
</dbReference>
<dbReference type="InterPro" id="IPR037528">
    <property type="entry name" value="ArgB"/>
</dbReference>
<comment type="catalytic activity">
    <reaction evidence="8 9">
        <text>N-acetyl-L-glutamate + ATP = N-acetyl-L-glutamyl 5-phosphate + ADP</text>
        <dbReference type="Rhea" id="RHEA:14629"/>
        <dbReference type="ChEBI" id="CHEBI:30616"/>
        <dbReference type="ChEBI" id="CHEBI:44337"/>
        <dbReference type="ChEBI" id="CHEBI:57936"/>
        <dbReference type="ChEBI" id="CHEBI:456216"/>
        <dbReference type="EC" id="2.7.2.8"/>
    </reaction>
</comment>